<protein>
    <submittedName>
        <fullName evidence="1">Uncharacterized protein</fullName>
    </submittedName>
</protein>
<dbReference type="Proteomes" id="UP000586827">
    <property type="component" value="Unassembled WGS sequence"/>
</dbReference>
<dbReference type="EMBL" id="JABELX010000004">
    <property type="protein sequence ID" value="NNH70739.1"/>
    <property type="molecule type" value="Genomic_DNA"/>
</dbReference>
<accession>A0A849C772</accession>
<proteinExistence type="predicted"/>
<evidence type="ECO:0000313" key="2">
    <source>
        <dbReference type="Proteomes" id="UP000586827"/>
    </source>
</evidence>
<evidence type="ECO:0000313" key="1">
    <source>
        <dbReference type="EMBL" id="NNH70739.1"/>
    </source>
</evidence>
<organism evidence="1 2">
    <name type="scientific">Nocardia uniformis</name>
    <dbReference type="NCBI Taxonomy" id="53432"/>
    <lineage>
        <taxon>Bacteria</taxon>
        <taxon>Bacillati</taxon>
        <taxon>Actinomycetota</taxon>
        <taxon>Actinomycetes</taxon>
        <taxon>Mycobacteriales</taxon>
        <taxon>Nocardiaceae</taxon>
        <taxon>Nocardia</taxon>
    </lineage>
</organism>
<sequence>MVKTTFRELIDRAGPFASVYFDSTRDTEDAARQLDLRCRSVRDKLSAAGATDRMLGALDIAFAAGPAALGPSGRALIADTATVLVDEQIPEPPPRETVRVSSLPFLLPLIEQRSPRAPHTQVATSAHDLVGRTEPHRADEAVPAAAVAGGSDIVPLDGQLTLPDGVGALLRYRTEN</sequence>
<gene>
    <name evidence="1" type="ORF">HLB23_12835</name>
</gene>
<dbReference type="AlphaFoldDB" id="A0A849C772"/>
<keyword evidence="2" id="KW-1185">Reference proteome</keyword>
<comment type="caution">
    <text evidence="1">The sequence shown here is derived from an EMBL/GenBank/DDBJ whole genome shotgun (WGS) entry which is preliminary data.</text>
</comment>
<name>A0A849C772_9NOCA</name>
<reference evidence="1 2" key="1">
    <citation type="submission" date="2020-05" db="EMBL/GenBank/DDBJ databases">
        <title>MicrobeNet Type strains.</title>
        <authorList>
            <person name="Nicholson A.C."/>
        </authorList>
    </citation>
    <scope>NUCLEOTIDE SEQUENCE [LARGE SCALE GENOMIC DNA]</scope>
    <source>
        <strain evidence="1 2">JCM 3224</strain>
    </source>
</reference>
<dbReference type="RefSeq" id="WP_067522422.1">
    <property type="nucleotide sequence ID" value="NZ_JABELX010000004.1"/>
</dbReference>